<evidence type="ECO:0000256" key="2">
    <source>
        <dbReference type="ARBA" id="ARBA00023125"/>
    </source>
</evidence>
<organism evidence="5 6">
    <name type="scientific">Amycolatopsis pithecellobii</name>
    <dbReference type="NCBI Taxonomy" id="664692"/>
    <lineage>
        <taxon>Bacteria</taxon>
        <taxon>Bacillati</taxon>
        <taxon>Actinomycetota</taxon>
        <taxon>Actinomycetes</taxon>
        <taxon>Pseudonocardiales</taxon>
        <taxon>Pseudonocardiaceae</taxon>
        <taxon>Amycolatopsis</taxon>
    </lineage>
</organism>
<dbReference type="SMART" id="SM00345">
    <property type="entry name" value="HTH_GNTR"/>
    <property type="match status" value="1"/>
</dbReference>
<dbReference type="Pfam" id="PF00392">
    <property type="entry name" value="GntR"/>
    <property type="match status" value="1"/>
</dbReference>
<dbReference type="PANTHER" id="PTHR43537:SF24">
    <property type="entry name" value="GLUCONATE OPERON TRANSCRIPTIONAL REPRESSOR"/>
    <property type="match status" value="1"/>
</dbReference>
<dbReference type="GO" id="GO:0003700">
    <property type="term" value="F:DNA-binding transcription factor activity"/>
    <property type="evidence" value="ECO:0007669"/>
    <property type="project" value="InterPro"/>
</dbReference>
<proteinExistence type="predicted"/>
<dbReference type="GO" id="GO:0003677">
    <property type="term" value="F:DNA binding"/>
    <property type="evidence" value="ECO:0007669"/>
    <property type="project" value="UniProtKB-KW"/>
</dbReference>
<evidence type="ECO:0000259" key="4">
    <source>
        <dbReference type="PROSITE" id="PS50949"/>
    </source>
</evidence>
<dbReference type="PANTHER" id="PTHR43537">
    <property type="entry name" value="TRANSCRIPTIONAL REGULATOR, GNTR FAMILY"/>
    <property type="match status" value="1"/>
</dbReference>
<dbReference type="InterPro" id="IPR036388">
    <property type="entry name" value="WH-like_DNA-bd_sf"/>
</dbReference>
<dbReference type="InterPro" id="IPR011711">
    <property type="entry name" value="GntR_C"/>
</dbReference>
<dbReference type="SUPFAM" id="SSF46785">
    <property type="entry name" value="Winged helix' DNA-binding domain"/>
    <property type="match status" value="1"/>
</dbReference>
<dbReference type="Gene3D" id="1.10.10.10">
    <property type="entry name" value="Winged helix-like DNA-binding domain superfamily/Winged helix DNA-binding domain"/>
    <property type="match status" value="1"/>
</dbReference>
<evidence type="ECO:0000313" key="6">
    <source>
        <dbReference type="Proteomes" id="UP000440096"/>
    </source>
</evidence>
<dbReference type="SUPFAM" id="SSF48008">
    <property type="entry name" value="GntR ligand-binding domain-like"/>
    <property type="match status" value="1"/>
</dbReference>
<protein>
    <submittedName>
        <fullName evidence="5">FCD domain-containing protein</fullName>
    </submittedName>
</protein>
<dbReference type="RefSeq" id="WP_154755968.1">
    <property type="nucleotide sequence ID" value="NZ_WMBA01000007.1"/>
</dbReference>
<keyword evidence="2" id="KW-0238">DNA-binding</keyword>
<dbReference type="CDD" id="cd07377">
    <property type="entry name" value="WHTH_GntR"/>
    <property type="match status" value="1"/>
</dbReference>
<dbReference type="Proteomes" id="UP000440096">
    <property type="component" value="Unassembled WGS sequence"/>
</dbReference>
<keyword evidence="3" id="KW-0804">Transcription</keyword>
<comment type="caution">
    <text evidence="5">The sequence shown here is derived from an EMBL/GenBank/DDBJ whole genome shotgun (WGS) entry which is preliminary data.</text>
</comment>
<evidence type="ECO:0000313" key="5">
    <source>
        <dbReference type="EMBL" id="MTD53736.1"/>
    </source>
</evidence>
<accession>A0A6N7Z3W0</accession>
<dbReference type="InterPro" id="IPR036390">
    <property type="entry name" value="WH_DNA-bd_sf"/>
</dbReference>
<dbReference type="EMBL" id="WMBA01000007">
    <property type="protein sequence ID" value="MTD53736.1"/>
    <property type="molecule type" value="Genomic_DNA"/>
</dbReference>
<dbReference type="PROSITE" id="PS50949">
    <property type="entry name" value="HTH_GNTR"/>
    <property type="match status" value="1"/>
</dbReference>
<dbReference type="InterPro" id="IPR008920">
    <property type="entry name" value="TF_FadR/GntR_C"/>
</dbReference>
<dbReference type="InterPro" id="IPR000524">
    <property type="entry name" value="Tscrpt_reg_HTH_GntR"/>
</dbReference>
<dbReference type="SMART" id="SM00895">
    <property type="entry name" value="FCD"/>
    <property type="match status" value="1"/>
</dbReference>
<feature type="domain" description="HTH gntR-type" evidence="4">
    <location>
        <begin position="9"/>
        <end position="76"/>
    </location>
</feature>
<gene>
    <name evidence="5" type="ORF">GKO32_07030</name>
</gene>
<sequence>MTQRLLPGAAGKQRAADGLRTSILNGDMVPGQRLVEADLVELYAVTRSSVRDAIDDLISEGLVERVVNKGARVRVVSLDEAISILECRGVLEGLIAARAAQRITKKGAAELRAIGRRMERAVADGELLTYSRLNSQLHARIAELSGQQTASNLIHRLRSQIVRHQFQLSLRPGRPPVSLKQHLEIIDAVASSDPVRAERAARAHLESVIDALGTAPSV</sequence>
<reference evidence="5 6" key="1">
    <citation type="submission" date="2019-11" db="EMBL/GenBank/DDBJ databases">
        <title>Draft genome of Amycolatopsis RM579.</title>
        <authorList>
            <person name="Duangmal K."/>
            <person name="Mingma R."/>
        </authorList>
    </citation>
    <scope>NUCLEOTIDE SEQUENCE [LARGE SCALE GENOMIC DNA]</scope>
    <source>
        <strain evidence="5 6">RM579</strain>
    </source>
</reference>
<dbReference type="OrthoDB" id="9816161at2"/>
<name>A0A6N7Z3W0_9PSEU</name>
<dbReference type="AlphaFoldDB" id="A0A6N7Z3W0"/>
<keyword evidence="1" id="KW-0805">Transcription regulation</keyword>
<keyword evidence="6" id="KW-1185">Reference proteome</keyword>
<dbReference type="Pfam" id="PF07729">
    <property type="entry name" value="FCD"/>
    <property type="match status" value="1"/>
</dbReference>
<evidence type="ECO:0000256" key="1">
    <source>
        <dbReference type="ARBA" id="ARBA00023015"/>
    </source>
</evidence>
<dbReference type="Gene3D" id="1.20.120.530">
    <property type="entry name" value="GntR ligand-binding domain-like"/>
    <property type="match status" value="1"/>
</dbReference>
<evidence type="ECO:0000256" key="3">
    <source>
        <dbReference type="ARBA" id="ARBA00023163"/>
    </source>
</evidence>